<dbReference type="OrthoDB" id="4868247at2"/>
<organism evidence="2 3">
    <name type="scientific">Ornithinibacillus halophilus</name>
    <dbReference type="NCBI Taxonomy" id="930117"/>
    <lineage>
        <taxon>Bacteria</taxon>
        <taxon>Bacillati</taxon>
        <taxon>Bacillota</taxon>
        <taxon>Bacilli</taxon>
        <taxon>Bacillales</taxon>
        <taxon>Bacillaceae</taxon>
        <taxon>Ornithinibacillus</taxon>
    </lineage>
</organism>
<gene>
    <name evidence="2" type="ORF">SAMN05216225_102113</name>
</gene>
<evidence type="ECO:0000313" key="2">
    <source>
        <dbReference type="EMBL" id="SHG22292.1"/>
    </source>
</evidence>
<sequence length="170" mass="20260">MMKRILFYSILVIQVVVVGVIGWQYYLVEDFGMEIKLLREKPELGKYVPYYEYGNMHVDYEINAIDEDKWEAPDSIHYKEKVYVLLEEGDDGIYHVVRASDKKLEEDSGQVVLKARYRYSADHIKKYYVDYGIEDIRNGEDYRYLDAEKQWIVTVKIAPWGQKRIINIEN</sequence>
<keyword evidence="1" id="KW-1133">Transmembrane helix</keyword>
<dbReference type="Proteomes" id="UP000183988">
    <property type="component" value="Unassembled WGS sequence"/>
</dbReference>
<name>A0A1M5I296_9BACI</name>
<keyword evidence="1" id="KW-0812">Transmembrane</keyword>
<evidence type="ECO:0000313" key="3">
    <source>
        <dbReference type="Proteomes" id="UP000183988"/>
    </source>
</evidence>
<proteinExistence type="predicted"/>
<reference evidence="2 3" key="1">
    <citation type="submission" date="2016-11" db="EMBL/GenBank/DDBJ databases">
        <authorList>
            <person name="Jaros S."/>
            <person name="Januszkiewicz K."/>
            <person name="Wedrychowicz H."/>
        </authorList>
    </citation>
    <scope>NUCLEOTIDE SEQUENCE [LARGE SCALE GENOMIC DNA]</scope>
    <source>
        <strain evidence="2 3">IBRC-M 10683</strain>
    </source>
</reference>
<dbReference type="RefSeq" id="WP_072890453.1">
    <property type="nucleotide sequence ID" value="NZ_FQVW01000021.1"/>
</dbReference>
<accession>A0A1M5I296</accession>
<evidence type="ECO:0000256" key="1">
    <source>
        <dbReference type="SAM" id="Phobius"/>
    </source>
</evidence>
<feature type="transmembrane region" description="Helical" evidence="1">
    <location>
        <begin position="6"/>
        <end position="28"/>
    </location>
</feature>
<dbReference type="AlphaFoldDB" id="A0A1M5I296"/>
<keyword evidence="3" id="KW-1185">Reference proteome</keyword>
<keyword evidence="1" id="KW-0472">Membrane</keyword>
<dbReference type="Pfam" id="PF14345">
    <property type="entry name" value="GDYXXLXY"/>
    <property type="match status" value="1"/>
</dbReference>
<dbReference type="STRING" id="930117.SAMN05216225_102113"/>
<dbReference type="InterPro" id="IPR025833">
    <property type="entry name" value="GDYXXLXY"/>
</dbReference>
<dbReference type="EMBL" id="FQVW01000021">
    <property type="protein sequence ID" value="SHG22292.1"/>
    <property type="molecule type" value="Genomic_DNA"/>
</dbReference>
<protein>
    <submittedName>
        <fullName evidence="2">GDYXXLXY protein</fullName>
    </submittedName>
</protein>